<protein>
    <recommendedName>
        <fullName evidence="1">Carrier domain-containing protein</fullName>
    </recommendedName>
</protein>
<evidence type="ECO:0000313" key="3">
    <source>
        <dbReference type="Proteomes" id="UP000037084"/>
    </source>
</evidence>
<organism evidence="2 3">
    <name type="scientific">Streptomyces virginiae</name>
    <name type="common">Streptomyces cinnamonensis</name>
    <dbReference type="NCBI Taxonomy" id="1961"/>
    <lineage>
        <taxon>Bacteria</taxon>
        <taxon>Bacillati</taxon>
        <taxon>Actinomycetota</taxon>
        <taxon>Actinomycetes</taxon>
        <taxon>Kitasatosporales</taxon>
        <taxon>Streptomycetaceae</taxon>
        <taxon>Streptomyces</taxon>
    </lineage>
</organism>
<name>A0A0L8MG29_STRVG</name>
<dbReference type="PATRIC" id="fig|1961.12.peg.4420"/>
<feature type="domain" description="Carrier" evidence="1">
    <location>
        <begin position="12"/>
        <end position="74"/>
    </location>
</feature>
<reference evidence="3" key="1">
    <citation type="submission" date="2015-07" db="EMBL/GenBank/DDBJ databases">
        <authorList>
            <consortium name="Consortium for Microbial Forensics and Genomics (microFORGE)"/>
            <person name="Knight B.M."/>
            <person name="Roberts D.P."/>
            <person name="Lin D."/>
            <person name="Hari K."/>
            <person name="Fletcher J."/>
            <person name="Melcher U."/>
            <person name="Blagden T."/>
            <person name="Winegar R.A."/>
        </authorList>
    </citation>
    <scope>NUCLEOTIDE SEQUENCE [LARGE SCALE GENOMIC DNA]</scope>
    <source>
        <strain evidence="3">NRRL B-1447</strain>
    </source>
</reference>
<evidence type="ECO:0000313" key="2">
    <source>
        <dbReference type="EMBL" id="KOG49368.1"/>
    </source>
</evidence>
<accession>A0A0L8MG29</accession>
<comment type="caution">
    <text evidence="2">The sequence shown here is derived from an EMBL/GenBank/DDBJ whole genome shotgun (WGS) entry which is preliminary data.</text>
</comment>
<sequence length="83" mass="9224">MTTSAPESVLDVISELLIERFEIPSDEVRAEAPMRDLLTDSLMVVEMAIAVHEVLGVKVEEEELREATLADLVGSVEARRTDR</sequence>
<dbReference type="EMBL" id="LGUV01000256">
    <property type="protein sequence ID" value="KOG49368.1"/>
    <property type="molecule type" value="Genomic_DNA"/>
</dbReference>
<dbReference type="SUPFAM" id="SSF47336">
    <property type="entry name" value="ACP-like"/>
    <property type="match status" value="1"/>
</dbReference>
<evidence type="ECO:0000259" key="1">
    <source>
        <dbReference type="Pfam" id="PF00550"/>
    </source>
</evidence>
<dbReference type="AlphaFoldDB" id="A0A0L8MG29"/>
<dbReference type="InterPro" id="IPR009081">
    <property type="entry name" value="PP-bd_ACP"/>
</dbReference>
<proteinExistence type="predicted"/>
<dbReference type="OrthoDB" id="4292980at2"/>
<dbReference type="Pfam" id="PF00550">
    <property type="entry name" value="PP-binding"/>
    <property type="match status" value="1"/>
</dbReference>
<dbReference type="Proteomes" id="UP000037084">
    <property type="component" value="Unassembled WGS sequence"/>
</dbReference>
<dbReference type="RefSeq" id="WP_030388393.1">
    <property type="nucleotide sequence ID" value="NZ_LGUV01000256.1"/>
</dbReference>
<dbReference type="Gene3D" id="1.10.1200.10">
    <property type="entry name" value="ACP-like"/>
    <property type="match status" value="1"/>
</dbReference>
<dbReference type="InterPro" id="IPR036736">
    <property type="entry name" value="ACP-like_sf"/>
</dbReference>
<gene>
    <name evidence="2" type="ORF">ADK75_19495</name>
</gene>